<comment type="catalytic activity">
    <reaction evidence="1">
        <text>ATP + protein L-histidine = ADP + protein N-phospho-L-histidine.</text>
        <dbReference type="EC" id="2.7.13.3"/>
    </reaction>
</comment>
<dbReference type="CDD" id="cd00082">
    <property type="entry name" value="HisKA"/>
    <property type="match status" value="1"/>
</dbReference>
<evidence type="ECO:0000256" key="22">
    <source>
        <dbReference type="ARBA" id="ARBA00041776"/>
    </source>
</evidence>
<keyword evidence="13" id="KW-0067">ATP-binding</keyword>
<name>A0ABZ1JUD1_9ACTN</name>
<evidence type="ECO:0000256" key="5">
    <source>
        <dbReference type="ARBA" id="ARBA00012438"/>
    </source>
</evidence>
<evidence type="ECO:0000256" key="18">
    <source>
        <dbReference type="ARBA" id="ARBA00023016"/>
    </source>
</evidence>
<feature type="domain" description="Histidine kinase" evidence="26">
    <location>
        <begin position="228"/>
        <end position="427"/>
    </location>
</feature>
<feature type="compositionally biased region" description="Polar residues" evidence="24">
    <location>
        <begin position="401"/>
        <end position="411"/>
    </location>
</feature>
<reference evidence="28" key="1">
    <citation type="submission" date="2022-10" db="EMBL/GenBank/DDBJ databases">
        <title>The complete genomes of actinobacterial strains from the NBC collection.</title>
        <authorList>
            <person name="Joergensen T.S."/>
            <person name="Alvarez Arevalo M."/>
            <person name="Sterndorff E.B."/>
            <person name="Faurdal D."/>
            <person name="Vuksanovic O."/>
            <person name="Mourched A.-S."/>
            <person name="Charusanti P."/>
            <person name="Shaw S."/>
            <person name="Blin K."/>
            <person name="Weber T."/>
        </authorList>
    </citation>
    <scope>NUCLEOTIDE SEQUENCE</scope>
    <source>
        <strain evidence="28">NBC_00189</strain>
    </source>
</reference>
<dbReference type="InterPro" id="IPR003594">
    <property type="entry name" value="HATPase_dom"/>
</dbReference>
<gene>
    <name evidence="28" type="ORF">OG288_41600</name>
</gene>
<dbReference type="Gene3D" id="1.10.287.130">
    <property type="match status" value="1"/>
</dbReference>
<keyword evidence="11 28" id="KW-0418">Kinase</keyword>
<evidence type="ECO:0000256" key="16">
    <source>
        <dbReference type="ARBA" id="ARBA00022989"/>
    </source>
</evidence>
<evidence type="ECO:0000259" key="27">
    <source>
        <dbReference type="PROSITE" id="PS50885"/>
    </source>
</evidence>
<dbReference type="Pfam" id="PF02518">
    <property type="entry name" value="HATPase_c"/>
    <property type="match status" value="1"/>
</dbReference>
<keyword evidence="7" id="KW-0597">Phosphoprotein</keyword>
<dbReference type="SMART" id="SM00387">
    <property type="entry name" value="HATPase_c"/>
    <property type="match status" value="1"/>
</dbReference>
<dbReference type="SUPFAM" id="SSF55874">
    <property type="entry name" value="ATPase domain of HSP90 chaperone/DNA topoisomerase II/histidine kinase"/>
    <property type="match status" value="1"/>
</dbReference>
<evidence type="ECO:0000256" key="17">
    <source>
        <dbReference type="ARBA" id="ARBA00023012"/>
    </source>
</evidence>
<dbReference type="PANTHER" id="PTHR44936">
    <property type="entry name" value="SENSOR PROTEIN CREC"/>
    <property type="match status" value="1"/>
</dbReference>
<dbReference type="InterPro" id="IPR050980">
    <property type="entry name" value="2C_sensor_his_kinase"/>
</dbReference>
<dbReference type="Pfam" id="PF00672">
    <property type="entry name" value="HAMP"/>
    <property type="match status" value="1"/>
</dbReference>
<dbReference type="PROSITE" id="PS50885">
    <property type="entry name" value="HAMP"/>
    <property type="match status" value="1"/>
</dbReference>
<keyword evidence="9 25" id="KW-0812">Transmembrane</keyword>
<dbReference type="InterPro" id="IPR005467">
    <property type="entry name" value="His_kinase_dom"/>
</dbReference>
<evidence type="ECO:0000256" key="24">
    <source>
        <dbReference type="SAM" id="MobiDB-lite"/>
    </source>
</evidence>
<evidence type="ECO:0000256" key="20">
    <source>
        <dbReference type="ARBA" id="ARBA00023211"/>
    </source>
</evidence>
<keyword evidence="6" id="KW-1003">Cell membrane</keyword>
<dbReference type="SUPFAM" id="SSF47384">
    <property type="entry name" value="Homodimeric domain of signal transducing histidine kinase"/>
    <property type="match status" value="1"/>
</dbReference>
<feature type="domain" description="HAMP" evidence="27">
    <location>
        <begin position="168"/>
        <end position="220"/>
    </location>
</feature>
<keyword evidence="20" id="KW-0464">Manganese</keyword>
<evidence type="ECO:0000313" key="29">
    <source>
        <dbReference type="Proteomes" id="UP001432166"/>
    </source>
</evidence>
<evidence type="ECO:0000256" key="14">
    <source>
        <dbReference type="ARBA" id="ARBA00022842"/>
    </source>
</evidence>
<evidence type="ECO:0000256" key="15">
    <source>
        <dbReference type="ARBA" id="ARBA00022912"/>
    </source>
</evidence>
<keyword evidence="17" id="KW-0902">Two-component regulatory system</keyword>
<evidence type="ECO:0000256" key="25">
    <source>
        <dbReference type="SAM" id="Phobius"/>
    </source>
</evidence>
<dbReference type="GO" id="GO:0016301">
    <property type="term" value="F:kinase activity"/>
    <property type="evidence" value="ECO:0007669"/>
    <property type="project" value="UniProtKB-KW"/>
</dbReference>
<evidence type="ECO:0000256" key="13">
    <source>
        <dbReference type="ARBA" id="ARBA00022840"/>
    </source>
</evidence>
<dbReference type="Proteomes" id="UP001432166">
    <property type="component" value="Chromosome"/>
</dbReference>
<evidence type="ECO:0000256" key="21">
    <source>
        <dbReference type="ARBA" id="ARBA00040454"/>
    </source>
</evidence>
<dbReference type="InterPro" id="IPR004358">
    <property type="entry name" value="Sig_transdc_His_kin-like_C"/>
</dbReference>
<dbReference type="CDD" id="cd06225">
    <property type="entry name" value="HAMP"/>
    <property type="match status" value="1"/>
</dbReference>
<organism evidence="28 29">
    <name type="scientific">Streptomyces tauricus</name>
    <dbReference type="NCBI Taxonomy" id="68274"/>
    <lineage>
        <taxon>Bacteria</taxon>
        <taxon>Bacillati</taxon>
        <taxon>Actinomycetota</taxon>
        <taxon>Actinomycetes</taxon>
        <taxon>Kitasatosporales</taxon>
        <taxon>Streptomycetaceae</taxon>
        <taxon>Streptomyces</taxon>
        <taxon>Streptomyces aurantiacus group</taxon>
    </lineage>
</organism>
<keyword evidence="19" id="KW-0843">Virulence</keyword>
<keyword evidence="14" id="KW-0460">Magnesium</keyword>
<comment type="cofactor">
    <cofactor evidence="3">
        <name>Mg(2+)</name>
        <dbReference type="ChEBI" id="CHEBI:18420"/>
    </cofactor>
</comment>
<proteinExistence type="predicted"/>
<sequence length="436" mass="44877">MRRRLTLLVAATMCLALLAFVVPLALLLRTVAQDRATVAASADAQSLVSLVGTADPTTLRTSVEHVAAGARGPLTVFLADGSVLGTPVARTGAVRLAALAGVSRTVERADGREIVVAVLGRPDGTAVIRAFVPAAELTRGVTQAWLVLAGLGVALLLLGLLVADRLSRALVSPIADLSAVSHRLARADLTARARPDGPPELREVAGALNHLADRIQELLREEREQVADLSHRLRAPLTSLRLEAESLTGTDAARITARVDAMERAVTGLISEARHRPDADPHTHAECEAASALRERVAFWTVLAEDTGRAVALDITTEGPLPVGVPADELAAAVDALLGNVFAHTPDGTAFSVSLSPRPGGGAVLTVADDGPGLSADLARRGASLGGSTGLGLDIARRAAQSSGGDMTLTTGRAGGAHVTLELGPPRPPVTPPSSR</sequence>
<dbReference type="InterPro" id="IPR036097">
    <property type="entry name" value="HisK_dim/P_sf"/>
</dbReference>
<evidence type="ECO:0000256" key="4">
    <source>
        <dbReference type="ARBA" id="ARBA00004651"/>
    </source>
</evidence>
<evidence type="ECO:0000256" key="10">
    <source>
        <dbReference type="ARBA" id="ARBA00022741"/>
    </source>
</evidence>
<dbReference type="SUPFAM" id="SSF158472">
    <property type="entry name" value="HAMP domain-like"/>
    <property type="match status" value="1"/>
</dbReference>
<evidence type="ECO:0000256" key="23">
    <source>
        <dbReference type="SAM" id="Coils"/>
    </source>
</evidence>
<dbReference type="RefSeq" id="WP_328939661.1">
    <property type="nucleotide sequence ID" value="NZ_CP108133.1"/>
</dbReference>
<evidence type="ECO:0000256" key="1">
    <source>
        <dbReference type="ARBA" id="ARBA00000085"/>
    </source>
</evidence>
<evidence type="ECO:0000256" key="6">
    <source>
        <dbReference type="ARBA" id="ARBA00022475"/>
    </source>
</evidence>
<evidence type="ECO:0000256" key="3">
    <source>
        <dbReference type="ARBA" id="ARBA00001946"/>
    </source>
</evidence>
<dbReference type="InterPro" id="IPR036890">
    <property type="entry name" value="HATPase_C_sf"/>
</dbReference>
<evidence type="ECO:0000256" key="19">
    <source>
        <dbReference type="ARBA" id="ARBA00023026"/>
    </source>
</evidence>
<keyword evidence="29" id="KW-1185">Reference proteome</keyword>
<dbReference type="PANTHER" id="PTHR44936:SF9">
    <property type="entry name" value="SENSOR PROTEIN CREC"/>
    <property type="match status" value="1"/>
</dbReference>
<dbReference type="SMART" id="SM00304">
    <property type="entry name" value="HAMP"/>
    <property type="match status" value="1"/>
</dbReference>
<feature type="region of interest" description="Disordered" evidence="24">
    <location>
        <begin position="401"/>
        <end position="436"/>
    </location>
</feature>
<evidence type="ECO:0000256" key="12">
    <source>
        <dbReference type="ARBA" id="ARBA00022801"/>
    </source>
</evidence>
<evidence type="ECO:0000256" key="2">
    <source>
        <dbReference type="ARBA" id="ARBA00001936"/>
    </source>
</evidence>
<feature type="transmembrane region" description="Helical" evidence="25">
    <location>
        <begin position="144"/>
        <end position="163"/>
    </location>
</feature>
<keyword evidence="16 25" id="KW-1133">Transmembrane helix</keyword>
<evidence type="ECO:0000313" key="28">
    <source>
        <dbReference type="EMBL" id="WTP54256.1"/>
    </source>
</evidence>
<evidence type="ECO:0000256" key="8">
    <source>
        <dbReference type="ARBA" id="ARBA00022679"/>
    </source>
</evidence>
<evidence type="ECO:0000259" key="26">
    <source>
        <dbReference type="PROSITE" id="PS50109"/>
    </source>
</evidence>
<keyword evidence="15" id="KW-0904">Protein phosphatase</keyword>
<keyword evidence="10" id="KW-0547">Nucleotide-binding</keyword>
<dbReference type="PROSITE" id="PS50109">
    <property type="entry name" value="HIS_KIN"/>
    <property type="match status" value="1"/>
</dbReference>
<evidence type="ECO:0000256" key="7">
    <source>
        <dbReference type="ARBA" id="ARBA00022553"/>
    </source>
</evidence>
<feature type="coiled-coil region" evidence="23">
    <location>
        <begin position="201"/>
        <end position="232"/>
    </location>
</feature>
<dbReference type="InterPro" id="IPR003661">
    <property type="entry name" value="HisK_dim/P_dom"/>
</dbReference>
<keyword evidence="8" id="KW-0808">Transferase</keyword>
<dbReference type="InterPro" id="IPR003660">
    <property type="entry name" value="HAMP_dom"/>
</dbReference>
<protein>
    <recommendedName>
        <fullName evidence="21">Signal transduction histidine-protein kinase/phosphatase MprB</fullName>
        <ecNumber evidence="5">2.7.13.3</ecNumber>
    </recommendedName>
    <alternativeName>
        <fullName evidence="22">Mycobacterial persistence regulator B</fullName>
    </alternativeName>
</protein>
<comment type="subcellular location">
    <subcellularLocation>
        <location evidence="4">Cell membrane</location>
        <topology evidence="4">Multi-pass membrane protein</topology>
    </subcellularLocation>
</comment>
<dbReference type="EMBL" id="CP108133">
    <property type="protein sequence ID" value="WTP54256.1"/>
    <property type="molecule type" value="Genomic_DNA"/>
</dbReference>
<dbReference type="PRINTS" id="PR00344">
    <property type="entry name" value="BCTRLSENSOR"/>
</dbReference>
<evidence type="ECO:0000256" key="11">
    <source>
        <dbReference type="ARBA" id="ARBA00022777"/>
    </source>
</evidence>
<comment type="cofactor">
    <cofactor evidence="2">
        <name>Mn(2+)</name>
        <dbReference type="ChEBI" id="CHEBI:29035"/>
    </cofactor>
</comment>
<feature type="compositionally biased region" description="Pro residues" evidence="24">
    <location>
        <begin position="425"/>
        <end position="436"/>
    </location>
</feature>
<keyword evidence="25" id="KW-0472">Membrane</keyword>
<keyword evidence="12" id="KW-0378">Hydrolase</keyword>
<keyword evidence="18" id="KW-0346">Stress response</keyword>
<accession>A0ABZ1JUD1</accession>
<evidence type="ECO:0000256" key="9">
    <source>
        <dbReference type="ARBA" id="ARBA00022692"/>
    </source>
</evidence>
<keyword evidence="23" id="KW-0175">Coiled coil</keyword>
<dbReference type="Gene3D" id="3.30.565.10">
    <property type="entry name" value="Histidine kinase-like ATPase, C-terminal domain"/>
    <property type="match status" value="1"/>
</dbReference>
<dbReference type="EC" id="2.7.13.3" evidence="5"/>